<protein>
    <submittedName>
        <fullName evidence="1">DUF4268 domain-containing protein</fullName>
    </submittedName>
</protein>
<comment type="caution">
    <text evidence="1">The sequence shown here is derived from an EMBL/GenBank/DDBJ whole genome shotgun (WGS) entry which is preliminary data.</text>
</comment>
<dbReference type="Proteomes" id="UP001494588">
    <property type="component" value="Unassembled WGS sequence"/>
</dbReference>
<sequence length="407" mass="45293">MSRNSFSPLLISAQSQTIPLRPVVAGGREGDYSEADLQRLIHAHPSCLPIAEIDAVFSEPIAICTELETHAGRIDNFMVTASGLPVLVECKLWRNPEARREVVGQILDYAKELTRWSSSDLQREVRDRLNRGGDPILEMVRAVSPDTDEIQFNDALTANLRRGRFLLLIVGDGIREGVEAISEYLQAHAGLHFTLGLVEMRLFATPDGGRLVIPRVLVRTRVLTHTVVAVPDGHMLVAGDADDADAGPASLDPARAEVMSEQQQFWSGFLQRLRLDDPEQGIPKPARQGYLNFMLHNNAWLNVYRNQRRNEIGVELSSNRNTAGEYAMRAIVDDWPDISREIGGTAAVFTRADGRPTVHDCRIFPNADAPGARDQMYDWLAERTNAFVNALRPRVRSAAADFQRNEA</sequence>
<reference evidence="1 2" key="1">
    <citation type="submission" date="2024-01" db="EMBL/GenBank/DDBJ databases">
        <title>The diversity of rhizobia nodulating Mimosa spp. in eleven states of Brazil covering several biomes is determined by host plant, location, and edaphic factors.</title>
        <authorList>
            <person name="Rouws L."/>
            <person name="Barauna A."/>
            <person name="Beukes C."/>
            <person name="De Faria S.M."/>
            <person name="Gross E."/>
            <person name="Dos Reis Junior F.B."/>
            <person name="Simon M."/>
            <person name="Maluk M."/>
            <person name="Odee D.W."/>
            <person name="Kenicer G."/>
            <person name="Young J.P.W."/>
            <person name="Reis V.M."/>
            <person name="Zilli J."/>
            <person name="James E.K."/>
        </authorList>
    </citation>
    <scope>NUCLEOTIDE SEQUENCE [LARGE SCALE GENOMIC DNA]</scope>
    <source>
        <strain evidence="1 2">JPY77</strain>
    </source>
</reference>
<proteinExistence type="predicted"/>
<dbReference type="InterPro" id="IPR011856">
    <property type="entry name" value="tRNA_endonuc-like_dom_sf"/>
</dbReference>
<accession>A0ABU9QL53</accession>
<dbReference type="Gene3D" id="3.40.1350.10">
    <property type="match status" value="1"/>
</dbReference>
<gene>
    <name evidence="1" type="ORF">V4C55_31290</name>
</gene>
<keyword evidence="2" id="KW-1185">Reference proteome</keyword>
<evidence type="ECO:0000313" key="2">
    <source>
        <dbReference type="Proteomes" id="UP001494588"/>
    </source>
</evidence>
<name>A0ABU9QL53_9BURK</name>
<dbReference type="RefSeq" id="WP_201651857.1">
    <property type="nucleotide sequence ID" value="NZ_CAJHCS010000014.1"/>
</dbReference>
<dbReference type="EMBL" id="JAZHGC010000033">
    <property type="protein sequence ID" value="MEM5290218.1"/>
    <property type="molecule type" value="Genomic_DNA"/>
</dbReference>
<evidence type="ECO:0000313" key="1">
    <source>
        <dbReference type="EMBL" id="MEM5290218.1"/>
    </source>
</evidence>
<organism evidence="1 2">
    <name type="scientific">Paraburkholderia sabiae</name>
    <dbReference type="NCBI Taxonomy" id="273251"/>
    <lineage>
        <taxon>Bacteria</taxon>
        <taxon>Pseudomonadati</taxon>
        <taxon>Pseudomonadota</taxon>
        <taxon>Betaproteobacteria</taxon>
        <taxon>Burkholderiales</taxon>
        <taxon>Burkholderiaceae</taxon>
        <taxon>Paraburkholderia</taxon>
    </lineage>
</organism>